<accession>A0A0E9S547</accession>
<proteinExistence type="predicted"/>
<protein>
    <submittedName>
        <fullName evidence="1">Uncharacterized protein</fullName>
    </submittedName>
</protein>
<name>A0A0E9S547_ANGAN</name>
<sequence>MLPHSPKSLTMRVLHPLTQNIWSQPNIFSHQSL</sequence>
<evidence type="ECO:0000313" key="1">
    <source>
        <dbReference type="EMBL" id="JAH36317.1"/>
    </source>
</evidence>
<dbReference type="EMBL" id="GBXM01072260">
    <property type="protein sequence ID" value="JAH36317.1"/>
    <property type="molecule type" value="Transcribed_RNA"/>
</dbReference>
<reference evidence="1" key="1">
    <citation type="submission" date="2014-11" db="EMBL/GenBank/DDBJ databases">
        <authorList>
            <person name="Amaro Gonzalez C."/>
        </authorList>
    </citation>
    <scope>NUCLEOTIDE SEQUENCE</scope>
</reference>
<reference evidence="1" key="2">
    <citation type="journal article" date="2015" name="Fish Shellfish Immunol.">
        <title>Early steps in the European eel (Anguilla anguilla)-Vibrio vulnificus interaction in the gills: Role of the RtxA13 toxin.</title>
        <authorList>
            <person name="Callol A."/>
            <person name="Pajuelo D."/>
            <person name="Ebbesson L."/>
            <person name="Teles M."/>
            <person name="MacKenzie S."/>
            <person name="Amaro C."/>
        </authorList>
    </citation>
    <scope>NUCLEOTIDE SEQUENCE</scope>
</reference>
<organism evidence="1">
    <name type="scientific">Anguilla anguilla</name>
    <name type="common">European freshwater eel</name>
    <name type="synonym">Muraena anguilla</name>
    <dbReference type="NCBI Taxonomy" id="7936"/>
    <lineage>
        <taxon>Eukaryota</taxon>
        <taxon>Metazoa</taxon>
        <taxon>Chordata</taxon>
        <taxon>Craniata</taxon>
        <taxon>Vertebrata</taxon>
        <taxon>Euteleostomi</taxon>
        <taxon>Actinopterygii</taxon>
        <taxon>Neopterygii</taxon>
        <taxon>Teleostei</taxon>
        <taxon>Anguilliformes</taxon>
        <taxon>Anguillidae</taxon>
        <taxon>Anguilla</taxon>
    </lineage>
</organism>
<dbReference type="AlphaFoldDB" id="A0A0E9S547"/>